<evidence type="ECO:0000313" key="2">
    <source>
        <dbReference type="Proteomes" id="UP000699975"/>
    </source>
</evidence>
<organism evidence="1 2">
    <name type="scientific">Erythrobacter ani</name>
    <dbReference type="NCBI Taxonomy" id="2827235"/>
    <lineage>
        <taxon>Bacteria</taxon>
        <taxon>Pseudomonadati</taxon>
        <taxon>Pseudomonadota</taxon>
        <taxon>Alphaproteobacteria</taxon>
        <taxon>Sphingomonadales</taxon>
        <taxon>Erythrobacteraceae</taxon>
        <taxon>Erythrobacter/Porphyrobacter group</taxon>
        <taxon>Erythrobacter</taxon>
    </lineage>
</organism>
<comment type="caution">
    <text evidence="1">The sequence shown here is derived from an EMBL/GenBank/DDBJ whole genome shotgun (WGS) entry which is preliminary data.</text>
</comment>
<dbReference type="EMBL" id="JAGSPB010000001">
    <property type="protein sequence ID" value="MBV7265761.1"/>
    <property type="molecule type" value="Genomic_DNA"/>
</dbReference>
<protein>
    <submittedName>
        <fullName evidence="1">Uncharacterized protein</fullName>
    </submittedName>
</protein>
<sequence length="207" mass="22856">MAIADEVDDAGAALPLEQRLLALSRTDGPLDAVRASSPDCEPGCITPSEATQMAFAAGEGQSRAGRFILDIRGGGQSMSGSLEELFFVSSHQDYAELGTLTIAITPDALYNLLRRARVCGAREFRPGQIDVKGCREDVNFDVNMFTMMQRLGNRRIVVDGEVRLQWIDSRFGTPRPMANKRGENEPGYYQVWVRVDDADQVIFVHDN</sequence>
<reference evidence="1 2" key="1">
    <citation type="submission" date="2021-04" db="EMBL/GenBank/DDBJ databases">
        <authorList>
            <person name="Pira H."/>
            <person name="Risdian C."/>
            <person name="Wink J."/>
        </authorList>
    </citation>
    <scope>NUCLEOTIDE SEQUENCE [LARGE SCALE GENOMIC DNA]</scope>
    <source>
        <strain evidence="1 2">WH131</strain>
    </source>
</reference>
<gene>
    <name evidence="1" type="ORF">KCG45_06185</name>
</gene>
<accession>A0ABS6SLN2</accession>
<keyword evidence="2" id="KW-1185">Reference proteome</keyword>
<name>A0ABS6SLN2_9SPHN</name>
<dbReference type="Proteomes" id="UP000699975">
    <property type="component" value="Unassembled WGS sequence"/>
</dbReference>
<proteinExistence type="predicted"/>
<dbReference type="RefSeq" id="WP_218316183.1">
    <property type="nucleotide sequence ID" value="NZ_JAGSPB010000001.1"/>
</dbReference>
<evidence type="ECO:0000313" key="1">
    <source>
        <dbReference type="EMBL" id="MBV7265761.1"/>
    </source>
</evidence>